<dbReference type="InterPro" id="IPR015374">
    <property type="entry name" value="ChAPs"/>
</dbReference>
<dbReference type="OMA" id="VESERDC"/>
<dbReference type="GO" id="GO:0006893">
    <property type="term" value="P:Golgi to plasma membrane transport"/>
    <property type="evidence" value="ECO:0007669"/>
    <property type="project" value="TreeGrafter"/>
</dbReference>
<sequence length="903" mass="105711">MKFLSIKNIFEFKDNHIDGVRNNLLKNLDQLQGLGLPDVCIVTKQQPTHLMKSSFETQSSFHFVQGLCPQSQADIFAYLQTIFQNQEKQEHQSLFSKIQSIQKLTYICYDIFSRTFIVCEIQVFPEGQHKSKSFGVQENQQYILPSRQHWQGVYISSILRAIDEEFKLASVGRFFNNINLKNNNKLSEVIQLLLELITTNISLFQDLDKISSIKEFPDIKDVLFYLCWPLEILVQYLEKSNQLSILIKELENIEDSVIFYLIKSILFYKLKNYEKSLSCLVQISSICPQLNLIKYIFGKVLIKLGRYKQAFLMLKDTLINSNENQTIWITLASIFRKKNNYQICLSLLNKAAGLSGNKTRKSKWREIHIQNYRVLAQDNSINNLTDLDKVYAVINPIQVNKIESYSQLSNHPVLEQLLLRQRALDKKDLKNWYLQAQKQIINQAQKIEKSTIDFISQNQLLENKQTLTLFQKEIIRLFIQVGQKQLQKYLQLYFYSPPHSSYSFFDNKIDKQCFEIKLKSKKQNNLQKRQPINTSSITLGDIDSDEESEPEFLKQNLNKTFDFTNTYSQSNLQSPNTKQKKSNTKITQQLFEKQISKTYQVIQENAFESVESERDCVNKCKEFGIELLQKSKTMETLSEQSCRKDLKVQISGLIDHLDQNTPQDKQNEIGDLMKRKKDTLNPILQEFVDQISLTQNILDDLFYNNNKKTKSFQSSLQQSFNCSEKQTPKTKIPQIFKSQLKESVKKKNYLSKKIDIKDIYNLYGLSFQDNDEKLTYFQFTKQESIFLYKCSKIATKLKQFELAQKLLEKINTRVISVQISYSLLHIYKDDHPQLIQLIQKTMVDFIECGISKIESMPLWVEIHLIRLIKLKGSNYVLGLLSQLENQDVFKLMKKIVLQTENLL</sequence>
<evidence type="ECO:0000313" key="1">
    <source>
        <dbReference type="EMBL" id="CAD8097552.1"/>
    </source>
</evidence>
<dbReference type="AlphaFoldDB" id="A0A8S1P3F7"/>
<proteinExistence type="predicted"/>
<gene>
    <name evidence="1" type="ORF">PPRIM_AZ9-3.1.T1040098</name>
</gene>
<protein>
    <recommendedName>
        <fullName evidence="3">Tetratricopeptide repeat protein</fullName>
    </recommendedName>
</protein>
<dbReference type="GO" id="GO:0034044">
    <property type="term" value="C:exomer complex"/>
    <property type="evidence" value="ECO:0007669"/>
    <property type="project" value="TreeGrafter"/>
</dbReference>
<organism evidence="1 2">
    <name type="scientific">Paramecium primaurelia</name>
    <dbReference type="NCBI Taxonomy" id="5886"/>
    <lineage>
        <taxon>Eukaryota</taxon>
        <taxon>Sar</taxon>
        <taxon>Alveolata</taxon>
        <taxon>Ciliophora</taxon>
        <taxon>Intramacronucleata</taxon>
        <taxon>Oligohymenophorea</taxon>
        <taxon>Peniculida</taxon>
        <taxon>Parameciidae</taxon>
        <taxon>Paramecium</taxon>
    </lineage>
</organism>
<keyword evidence="2" id="KW-1185">Reference proteome</keyword>
<dbReference type="EMBL" id="CAJJDM010000107">
    <property type="protein sequence ID" value="CAD8097552.1"/>
    <property type="molecule type" value="Genomic_DNA"/>
</dbReference>
<dbReference type="Proteomes" id="UP000688137">
    <property type="component" value="Unassembled WGS sequence"/>
</dbReference>
<name>A0A8S1P3F7_PARPR</name>
<reference evidence="1" key="1">
    <citation type="submission" date="2021-01" db="EMBL/GenBank/DDBJ databases">
        <authorList>
            <consortium name="Genoscope - CEA"/>
            <person name="William W."/>
        </authorList>
    </citation>
    <scope>NUCLEOTIDE SEQUENCE</scope>
</reference>
<evidence type="ECO:0008006" key="3">
    <source>
        <dbReference type="Google" id="ProtNLM"/>
    </source>
</evidence>
<evidence type="ECO:0000313" key="2">
    <source>
        <dbReference type="Proteomes" id="UP000688137"/>
    </source>
</evidence>
<accession>A0A8S1P3F7</accession>
<dbReference type="PANTHER" id="PTHR31975:SF1">
    <property type="entry name" value="BUD SITE SELECTION PROTEIN 7-RELATED"/>
    <property type="match status" value="1"/>
</dbReference>
<dbReference type="PANTHER" id="PTHR31975">
    <property type="entry name" value="BUD SITE SELECTION PROTEIN 7-RELATED"/>
    <property type="match status" value="1"/>
</dbReference>
<comment type="caution">
    <text evidence="1">The sequence shown here is derived from an EMBL/GenBank/DDBJ whole genome shotgun (WGS) entry which is preliminary data.</text>
</comment>